<dbReference type="AlphaFoldDB" id="A0A0S4IXH8"/>
<gene>
    <name evidence="2" type="ORF">BSAL_72955</name>
</gene>
<name>A0A0S4IXH8_BODSA</name>
<reference evidence="3" key="1">
    <citation type="submission" date="2015-09" db="EMBL/GenBank/DDBJ databases">
        <authorList>
            <consortium name="Pathogen Informatics"/>
        </authorList>
    </citation>
    <scope>NUCLEOTIDE SEQUENCE [LARGE SCALE GENOMIC DNA]</scope>
    <source>
        <strain evidence="3">Lake Konstanz</strain>
    </source>
</reference>
<dbReference type="VEuPathDB" id="TriTrypDB:BSAL_72955"/>
<proteinExistence type="predicted"/>
<feature type="compositionally biased region" description="Polar residues" evidence="1">
    <location>
        <begin position="559"/>
        <end position="574"/>
    </location>
</feature>
<evidence type="ECO:0000313" key="2">
    <source>
        <dbReference type="EMBL" id="CUG06506.1"/>
    </source>
</evidence>
<accession>A0A0S4IXH8</accession>
<feature type="region of interest" description="Disordered" evidence="1">
    <location>
        <begin position="559"/>
        <end position="582"/>
    </location>
</feature>
<keyword evidence="3" id="KW-1185">Reference proteome</keyword>
<dbReference type="Proteomes" id="UP000051952">
    <property type="component" value="Unassembled WGS sequence"/>
</dbReference>
<organism evidence="2 3">
    <name type="scientific">Bodo saltans</name>
    <name type="common">Flagellated protozoan</name>
    <dbReference type="NCBI Taxonomy" id="75058"/>
    <lineage>
        <taxon>Eukaryota</taxon>
        <taxon>Discoba</taxon>
        <taxon>Euglenozoa</taxon>
        <taxon>Kinetoplastea</taxon>
        <taxon>Metakinetoplastina</taxon>
        <taxon>Eubodonida</taxon>
        <taxon>Bodonidae</taxon>
        <taxon>Bodo</taxon>
    </lineage>
</organism>
<evidence type="ECO:0000313" key="3">
    <source>
        <dbReference type="Proteomes" id="UP000051952"/>
    </source>
</evidence>
<dbReference type="EMBL" id="CYKH01000592">
    <property type="protein sequence ID" value="CUG06506.1"/>
    <property type="molecule type" value="Genomic_DNA"/>
</dbReference>
<evidence type="ECO:0000256" key="1">
    <source>
        <dbReference type="SAM" id="MobiDB-lite"/>
    </source>
</evidence>
<protein>
    <submittedName>
        <fullName evidence="2">Uncharacterized protein</fullName>
    </submittedName>
</protein>
<sequence length="582" mass="60882">MEILQTPTVNRTQDLGANGFVTIATDVHTLVINPLIAGAAPTSAYNYGGFLYPQLFIAGAATTFDPTTIGGSGSVANYFTVTGTSLSTSDTLRLLLVQTETQTIAQYTSVMVVSCADGAASANIAATYNPYSVNGGATEAYFQFMLPITPARYIFCYQKSGSSIWYQPGNAALNPAVVISSSAYGWIGDTTLTLNDGMQSLGANLGSLNPGDRVYIMSSTSTCGVGTTYQSATIASSAVGLTTTNVNSTGVYNSLTANSPSWYPVTTAGLYSLCYTKAIDSYTVQSSSLRAILSTGVWYQLQFYIGGYFQNNYRKLNGQANLIVTCPTSPQTTGTPFSVPIAIEDPSTSETLTSYVPVQVSVVATNSWSYINTGGTCSGSDRFNSTISTKTGTATFSITALSACPSGGCTFLFTSTESTNSSVCTFTLNAPNTIASLEATTDAACAIGSRCRVSISALDSTNAIVYASSAAVSLTTTTATFAGLGFECPSRRPRQPSPGWALVSTVRLRLPMSRRSQPWPSKTAPSLWTCTPRCSAQAAGSPQIVRTVFRTCNDTYRSASYSGSGTSQGATVGSANDRKGTT</sequence>